<dbReference type="PROSITE" id="PS51257">
    <property type="entry name" value="PROKAR_LIPOPROTEIN"/>
    <property type="match status" value="1"/>
</dbReference>
<feature type="chain" id="PRO_5005857791" evidence="1">
    <location>
        <begin position="17"/>
        <end position="201"/>
    </location>
</feature>
<keyword evidence="3" id="KW-1185">Reference proteome</keyword>
<sequence length="201" mass="21805">MRPSAFILLLPALALALETADIIALIAPSSTSCAPSLPDCRTAPQIAPYIDCAISSYGLCSPPEQAAVLALMAFESAEFKYKHNVFPGRPGQGTANMQMPNYNLLYAKSLEPVAPHVAQYESVDGLSDDQLNHILGYLTPDMFNFASGAWFLTTQCDGSVRGALIDSPDDGFRAYMQCVGVEVSQDRLAYWQRAKQAFNIC</sequence>
<dbReference type="AlphaFoldDB" id="A0A0N0RSY2"/>
<dbReference type="EMBL" id="LGSR01000026">
    <property type="protein sequence ID" value="KOS17403.1"/>
    <property type="molecule type" value="Genomic_DNA"/>
</dbReference>
<gene>
    <name evidence="2" type="ORF">ESCO_006441</name>
</gene>
<proteinExistence type="predicted"/>
<feature type="signal peptide" evidence="1">
    <location>
        <begin position="1"/>
        <end position="16"/>
    </location>
</feature>
<protein>
    <submittedName>
        <fullName evidence="2">Uncharacterized protein</fullName>
    </submittedName>
</protein>
<accession>A0A0N0RSY2</accession>
<reference evidence="2 3" key="1">
    <citation type="submission" date="2015-07" db="EMBL/GenBank/DDBJ databases">
        <title>The genome of the fungus Escovopsis weberi, a specialized disease agent of ant agriculture.</title>
        <authorList>
            <person name="de Man T.J."/>
            <person name="Stajich J.E."/>
            <person name="Kubicek C.P."/>
            <person name="Chenthamara K."/>
            <person name="Atanasova L."/>
            <person name="Druzhinina I.S."/>
            <person name="Birnbaum S."/>
            <person name="Barribeau S.M."/>
            <person name="Teiling C."/>
            <person name="Suen G."/>
            <person name="Currie C."/>
            <person name="Gerardo N.M."/>
        </authorList>
    </citation>
    <scope>NUCLEOTIDE SEQUENCE [LARGE SCALE GENOMIC DNA]</scope>
</reference>
<organism evidence="2 3">
    <name type="scientific">Escovopsis weberi</name>
    <dbReference type="NCBI Taxonomy" id="150374"/>
    <lineage>
        <taxon>Eukaryota</taxon>
        <taxon>Fungi</taxon>
        <taxon>Dikarya</taxon>
        <taxon>Ascomycota</taxon>
        <taxon>Pezizomycotina</taxon>
        <taxon>Sordariomycetes</taxon>
        <taxon>Hypocreomycetidae</taxon>
        <taxon>Hypocreales</taxon>
        <taxon>Hypocreaceae</taxon>
        <taxon>Escovopsis</taxon>
    </lineage>
</organism>
<name>A0A0N0RSY2_ESCWE</name>
<dbReference type="OrthoDB" id="2349272at2759"/>
<dbReference type="Proteomes" id="UP000053831">
    <property type="component" value="Unassembled WGS sequence"/>
</dbReference>
<evidence type="ECO:0000313" key="2">
    <source>
        <dbReference type="EMBL" id="KOS17403.1"/>
    </source>
</evidence>
<evidence type="ECO:0000256" key="1">
    <source>
        <dbReference type="SAM" id="SignalP"/>
    </source>
</evidence>
<comment type="caution">
    <text evidence="2">The sequence shown here is derived from an EMBL/GenBank/DDBJ whole genome shotgun (WGS) entry which is preliminary data.</text>
</comment>
<evidence type="ECO:0000313" key="3">
    <source>
        <dbReference type="Proteomes" id="UP000053831"/>
    </source>
</evidence>
<keyword evidence="1" id="KW-0732">Signal</keyword>